<accession>A0A3D8M2Z9</accession>
<name>A0A3D8M2Z9_9ALTE</name>
<sequence>MKTIRRSYPMVLFFALLAGTYAYAEVEVSGPLRSVVLMPRGELKVILPQGASPITGMSEILVKTEDGNWKARALEQPGMYPVKLQHNGVDDIVLKVIVLEPFDAQNSTQLNNYEIGSYPSEPFKGLEQYRSPPGLIRISESQLSESLTPHVRVSDVICKQASGFPKYIYITNEALTMLEQLLTFVNDNGITTERFSFISGYRTPYYNRSIGNGRHSRHQYGDAFDLYVDNDKDGRMDDLNGDGKLTVDDVAILYGVFEQFMKQSGYVGGLGRYRPTSNHGGFVHIDIRGYRARW</sequence>
<dbReference type="InterPro" id="IPR018247">
    <property type="entry name" value="EF_Hand_1_Ca_BS"/>
</dbReference>
<dbReference type="InterPro" id="IPR013230">
    <property type="entry name" value="Peptidase_M15A_C"/>
</dbReference>
<organism evidence="3 4">
    <name type="scientific">Alteromonas aestuariivivens</name>
    <dbReference type="NCBI Taxonomy" id="1938339"/>
    <lineage>
        <taxon>Bacteria</taxon>
        <taxon>Pseudomonadati</taxon>
        <taxon>Pseudomonadota</taxon>
        <taxon>Gammaproteobacteria</taxon>
        <taxon>Alteromonadales</taxon>
        <taxon>Alteromonadaceae</taxon>
        <taxon>Alteromonas/Salinimonas group</taxon>
        <taxon>Alteromonas</taxon>
    </lineage>
</organism>
<feature type="chain" id="PRO_5017615389" description="Peptidase M15A C-terminal domain-containing protein" evidence="1">
    <location>
        <begin position="25"/>
        <end position="294"/>
    </location>
</feature>
<evidence type="ECO:0000259" key="2">
    <source>
        <dbReference type="Pfam" id="PF08291"/>
    </source>
</evidence>
<protein>
    <recommendedName>
        <fullName evidence="2">Peptidase M15A C-terminal domain-containing protein</fullName>
    </recommendedName>
</protein>
<gene>
    <name evidence="3" type="ORF">DXV75_15505</name>
</gene>
<dbReference type="Pfam" id="PF08291">
    <property type="entry name" value="Peptidase_M15_3"/>
    <property type="match status" value="1"/>
</dbReference>
<comment type="caution">
    <text evidence="3">The sequence shown here is derived from an EMBL/GenBank/DDBJ whole genome shotgun (WGS) entry which is preliminary data.</text>
</comment>
<reference evidence="4" key="1">
    <citation type="submission" date="2018-08" db="EMBL/GenBank/DDBJ databases">
        <authorList>
            <person name="Zhang J."/>
            <person name="Du Z.-J."/>
        </authorList>
    </citation>
    <scope>NUCLEOTIDE SEQUENCE [LARGE SCALE GENOMIC DNA]</scope>
    <source>
        <strain evidence="4">KCTC 52655</strain>
    </source>
</reference>
<dbReference type="InterPro" id="IPR009045">
    <property type="entry name" value="Zn_M74/Hedgehog-like"/>
</dbReference>
<dbReference type="PROSITE" id="PS00018">
    <property type="entry name" value="EF_HAND_1"/>
    <property type="match status" value="1"/>
</dbReference>
<dbReference type="SUPFAM" id="SSF55166">
    <property type="entry name" value="Hedgehog/DD-peptidase"/>
    <property type="match status" value="1"/>
</dbReference>
<evidence type="ECO:0000313" key="4">
    <source>
        <dbReference type="Proteomes" id="UP000256561"/>
    </source>
</evidence>
<evidence type="ECO:0000313" key="3">
    <source>
        <dbReference type="EMBL" id="RDV24093.1"/>
    </source>
</evidence>
<dbReference type="Proteomes" id="UP000256561">
    <property type="component" value="Unassembled WGS sequence"/>
</dbReference>
<feature type="domain" description="Peptidase M15A C-terminal" evidence="2">
    <location>
        <begin position="197"/>
        <end position="233"/>
    </location>
</feature>
<dbReference type="AlphaFoldDB" id="A0A3D8M2Z9"/>
<dbReference type="RefSeq" id="WP_115594342.1">
    <property type="nucleotide sequence ID" value="NZ_QRHA01000014.1"/>
</dbReference>
<proteinExistence type="predicted"/>
<keyword evidence="1" id="KW-0732">Signal</keyword>
<feature type="signal peptide" evidence="1">
    <location>
        <begin position="1"/>
        <end position="24"/>
    </location>
</feature>
<dbReference type="OrthoDB" id="5242612at2"/>
<keyword evidence="4" id="KW-1185">Reference proteome</keyword>
<dbReference type="Gene3D" id="3.30.1380.10">
    <property type="match status" value="1"/>
</dbReference>
<evidence type="ECO:0000256" key="1">
    <source>
        <dbReference type="SAM" id="SignalP"/>
    </source>
</evidence>
<dbReference type="EMBL" id="QRHA01000014">
    <property type="protein sequence ID" value="RDV24093.1"/>
    <property type="molecule type" value="Genomic_DNA"/>
</dbReference>